<evidence type="ECO:0000256" key="1">
    <source>
        <dbReference type="SAM" id="MobiDB-lite"/>
    </source>
</evidence>
<reference evidence="2" key="1">
    <citation type="submission" date="2021-01" db="EMBL/GenBank/DDBJ databases">
        <authorList>
            <consortium name="Aspergillus chevalieri M1 genome sequencing consortium"/>
            <person name="Kazuki M."/>
            <person name="Futagami T."/>
        </authorList>
    </citation>
    <scope>NUCLEOTIDE SEQUENCE</scope>
    <source>
        <strain evidence="2">M1</strain>
    </source>
</reference>
<keyword evidence="3" id="KW-1185">Reference proteome</keyword>
<dbReference type="EMBL" id="AP024422">
    <property type="protein sequence ID" value="BCR91478.1"/>
    <property type="molecule type" value="Genomic_DNA"/>
</dbReference>
<gene>
    <name evidence="2" type="ORF">ACHE_70321S</name>
</gene>
<dbReference type="AlphaFoldDB" id="A0A7R7VWE7"/>
<feature type="compositionally biased region" description="Basic and acidic residues" evidence="1">
    <location>
        <begin position="73"/>
        <end position="87"/>
    </location>
</feature>
<accession>A0A7R7VWE7</accession>
<dbReference type="KEGG" id="ache:ACHE_70321S"/>
<feature type="region of interest" description="Disordered" evidence="1">
    <location>
        <begin position="67"/>
        <end position="96"/>
    </location>
</feature>
<sequence>MRLSHVVSGAGGFLGLYQDLAEIYRAADPANGGRIELTSPPYLPPFMVTEMLHMNADEQRKALSERPAAYSLKDPKAAAETPAKTEAHFQQQSLSQDPLVGRSLRFSLQH</sequence>
<evidence type="ECO:0000313" key="2">
    <source>
        <dbReference type="EMBL" id="BCR91478.1"/>
    </source>
</evidence>
<dbReference type="Proteomes" id="UP000637239">
    <property type="component" value="Chromosome 7"/>
</dbReference>
<proteinExistence type="predicted"/>
<organism evidence="2 3">
    <name type="scientific">Aspergillus chevalieri</name>
    <name type="common">Eurotium chevalieri</name>
    <dbReference type="NCBI Taxonomy" id="182096"/>
    <lineage>
        <taxon>Eukaryota</taxon>
        <taxon>Fungi</taxon>
        <taxon>Dikarya</taxon>
        <taxon>Ascomycota</taxon>
        <taxon>Pezizomycotina</taxon>
        <taxon>Eurotiomycetes</taxon>
        <taxon>Eurotiomycetidae</taxon>
        <taxon>Eurotiales</taxon>
        <taxon>Aspergillaceae</taxon>
        <taxon>Aspergillus</taxon>
        <taxon>Aspergillus subgen. Aspergillus</taxon>
    </lineage>
</organism>
<dbReference type="GeneID" id="66985836"/>
<name>A0A7R7VWE7_ASPCH</name>
<dbReference type="RefSeq" id="XP_043140000.1">
    <property type="nucleotide sequence ID" value="XM_043282641.1"/>
</dbReference>
<evidence type="ECO:0000313" key="3">
    <source>
        <dbReference type="Proteomes" id="UP000637239"/>
    </source>
</evidence>
<protein>
    <submittedName>
        <fullName evidence="2">Uncharacterized protein</fullName>
    </submittedName>
</protein>
<reference evidence="2" key="2">
    <citation type="submission" date="2021-02" db="EMBL/GenBank/DDBJ databases">
        <title>Aspergillus chevalieri M1 genome sequence.</title>
        <authorList>
            <person name="Kadooka C."/>
            <person name="Mori K."/>
            <person name="Futagami T."/>
        </authorList>
    </citation>
    <scope>NUCLEOTIDE SEQUENCE</scope>
    <source>
        <strain evidence="2">M1</strain>
    </source>
</reference>